<keyword evidence="2" id="KW-1185">Reference proteome</keyword>
<dbReference type="EMBL" id="WELI01000006">
    <property type="protein sequence ID" value="KAB7729425.1"/>
    <property type="molecule type" value="Genomic_DNA"/>
</dbReference>
<accession>A0A7J5TXP7</accession>
<reference evidence="1 2" key="1">
    <citation type="submission" date="2019-10" db="EMBL/GenBank/DDBJ databases">
        <title>Rudanella paleaurantiibacter sp. nov., isolated from sludge.</title>
        <authorList>
            <person name="Xu S.Q."/>
        </authorList>
    </citation>
    <scope>NUCLEOTIDE SEQUENCE [LARGE SCALE GENOMIC DNA]</scope>
    <source>
        <strain evidence="1 2">HX-22-17</strain>
    </source>
</reference>
<name>A0A7J5TXP7_9BACT</name>
<proteinExistence type="predicted"/>
<organism evidence="1 2">
    <name type="scientific">Rudanella paleaurantiibacter</name>
    <dbReference type="NCBI Taxonomy" id="2614655"/>
    <lineage>
        <taxon>Bacteria</taxon>
        <taxon>Pseudomonadati</taxon>
        <taxon>Bacteroidota</taxon>
        <taxon>Cytophagia</taxon>
        <taxon>Cytophagales</taxon>
        <taxon>Cytophagaceae</taxon>
        <taxon>Rudanella</taxon>
    </lineage>
</organism>
<evidence type="ECO:0000313" key="1">
    <source>
        <dbReference type="EMBL" id="KAB7729425.1"/>
    </source>
</evidence>
<gene>
    <name evidence="1" type="ORF">F5984_17025</name>
</gene>
<comment type="caution">
    <text evidence="1">The sequence shown here is derived from an EMBL/GenBank/DDBJ whole genome shotgun (WGS) entry which is preliminary data.</text>
</comment>
<dbReference type="Proteomes" id="UP000488299">
    <property type="component" value="Unassembled WGS sequence"/>
</dbReference>
<dbReference type="AlphaFoldDB" id="A0A7J5TXP7"/>
<protein>
    <submittedName>
        <fullName evidence="1">Uncharacterized protein</fullName>
    </submittedName>
</protein>
<evidence type="ECO:0000313" key="2">
    <source>
        <dbReference type="Proteomes" id="UP000488299"/>
    </source>
</evidence>
<sequence length="120" mass="13196">MVLLLSLAGCYAKPDTFGKLDVAKWRSDRGGCNGVRATLLTDFNASRQEFKGVHVNDLGGILGRPDVNMIADRNQKYYVYFLEKGIHCDDAKQPSKARSVAFRVSAIGLVTEITFQNGTP</sequence>